<feature type="non-terminal residue" evidence="2">
    <location>
        <position position="418"/>
    </location>
</feature>
<evidence type="ECO:0000313" key="2">
    <source>
        <dbReference type="EMBL" id="AEQ18727.1"/>
    </source>
</evidence>
<dbReference type="GO" id="GO:0030154">
    <property type="term" value="P:cell differentiation"/>
    <property type="evidence" value="ECO:0007669"/>
    <property type="project" value="TreeGrafter"/>
</dbReference>
<feature type="compositionally biased region" description="Low complexity" evidence="1">
    <location>
        <begin position="136"/>
        <end position="146"/>
    </location>
</feature>
<sequence>SYGPGPSLRPQGAFRFHGPDAPRPRLAGPRAPPTAPRMSEQVNRPSILKQDDLKEFDELDQEADDGWAGAHEEVDYSEKLKFSDDEDGPSHVGYDPRWVMVPPFIDPRLMQGRPLDYYPPTAGVHRGRGRGEYFSRGRGFRGAYSGRGRGGRGRSREFHGGYRRDSPFYRDMGDIACKPPGRTSGRERNTSETRSEGSEYEEVPKRRRQRGSETGSETEPAASEKEVGKGGHQEETSFSSSLRPQEKIRDSGRGRTFTPRGVPSRRGRGGTSMQPPRRRRHHGRSQQQDKPPRFRRLKQERENAARAVNGAGHQVQPQQISMGQEQSQRPIQTEEDRVVARRGHKSPETCNANSDQANEEWETASESSDFTEKKERGEVPVQNGKREMSKRSFSSQRRSGDKRNWTSPRNKGGRSNEE</sequence>
<organism evidence="2">
    <name type="scientific">Hymenochirus curtipes</name>
    <name type="common">western dwarf clawed frog</name>
    <dbReference type="NCBI Taxonomy" id="8362"/>
    <lineage>
        <taxon>Eukaryota</taxon>
        <taxon>Metazoa</taxon>
        <taxon>Chordata</taxon>
        <taxon>Craniata</taxon>
        <taxon>Vertebrata</taxon>
        <taxon>Euteleostomi</taxon>
        <taxon>Amphibia</taxon>
        <taxon>Batrachia</taxon>
        <taxon>Anura</taxon>
        <taxon>Pipoidea</taxon>
        <taxon>Pipidae</taxon>
        <taxon>Pipinae</taxon>
        <taxon>Hymenochirus</taxon>
    </lineage>
</organism>
<feature type="compositionally biased region" description="Basic and acidic residues" evidence="1">
    <location>
        <begin position="154"/>
        <end position="173"/>
    </location>
</feature>
<feature type="region of interest" description="Disordered" evidence="1">
    <location>
        <begin position="1"/>
        <end position="52"/>
    </location>
</feature>
<protein>
    <submittedName>
        <fullName evidence="2">Putative hla-b associated transcript 2</fullName>
    </submittedName>
</protein>
<reference evidence="2" key="1">
    <citation type="submission" date="2011-09" db="EMBL/GenBank/DDBJ databases">
        <title>The odds of duplicate gene persistence after polyploidization.</title>
        <authorList>
            <person name="Chain F.J.J."/>
            <person name="Dushoff J."/>
            <person name="Evans B.J."/>
        </authorList>
    </citation>
    <scope>NUCLEOTIDE SEQUENCE</scope>
</reference>
<feature type="non-terminal residue" evidence="2">
    <location>
        <position position="1"/>
    </location>
</feature>
<feature type="region of interest" description="Disordered" evidence="1">
    <location>
        <begin position="118"/>
        <end position="418"/>
    </location>
</feature>
<evidence type="ECO:0000256" key="1">
    <source>
        <dbReference type="SAM" id="MobiDB-lite"/>
    </source>
</evidence>
<dbReference type="PANTHER" id="PTHR14038">
    <property type="entry name" value="BAT2 HLA-B-ASSOCIATED TRANSCRIPT 2"/>
    <property type="match status" value="1"/>
</dbReference>
<accession>G5E433</accession>
<feature type="compositionally biased region" description="Basic and acidic residues" evidence="1">
    <location>
        <begin position="370"/>
        <end position="390"/>
    </location>
</feature>
<dbReference type="AlphaFoldDB" id="G5E433"/>
<dbReference type="InterPro" id="IPR033184">
    <property type="entry name" value="PRRC2"/>
</dbReference>
<feature type="compositionally biased region" description="Basic and acidic residues" evidence="1">
    <location>
        <begin position="222"/>
        <end position="235"/>
    </location>
</feature>
<name>G5E433_9PIPI</name>
<proteinExistence type="evidence at transcript level"/>
<feature type="compositionally biased region" description="Basic and acidic residues" evidence="1">
    <location>
        <begin position="244"/>
        <end position="253"/>
    </location>
</feature>
<feature type="compositionally biased region" description="Basic and acidic residues" evidence="1">
    <location>
        <begin position="184"/>
        <end position="197"/>
    </location>
</feature>
<dbReference type="PANTHER" id="PTHR14038:SF5">
    <property type="entry name" value="PROTEIN PRRC2A"/>
    <property type="match status" value="1"/>
</dbReference>
<dbReference type="EMBL" id="JP297759">
    <property type="protein sequence ID" value="AEQ18727.1"/>
    <property type="molecule type" value="mRNA"/>
</dbReference>
<feature type="compositionally biased region" description="Polar residues" evidence="1">
    <location>
        <begin position="315"/>
        <end position="331"/>
    </location>
</feature>